<gene>
    <name evidence="1" type="ORF">ACFOGI_11050</name>
</gene>
<protein>
    <submittedName>
        <fullName evidence="1">Uncharacterized protein</fullName>
    </submittedName>
</protein>
<dbReference type="EMBL" id="JBHRSA010000043">
    <property type="protein sequence ID" value="MFC3040785.1"/>
    <property type="molecule type" value="Genomic_DNA"/>
</dbReference>
<evidence type="ECO:0000313" key="2">
    <source>
        <dbReference type="Proteomes" id="UP001595279"/>
    </source>
</evidence>
<name>A0ABV7CX03_9BACI</name>
<organism evidence="1 2">
    <name type="scientific">Virgibacillus xinjiangensis</name>
    <dbReference type="NCBI Taxonomy" id="393090"/>
    <lineage>
        <taxon>Bacteria</taxon>
        <taxon>Bacillati</taxon>
        <taxon>Bacillota</taxon>
        <taxon>Bacilli</taxon>
        <taxon>Bacillales</taxon>
        <taxon>Bacillaceae</taxon>
        <taxon>Virgibacillus</taxon>
    </lineage>
</organism>
<sequence>MKITTQDLYHGAVLTQITEHDSFKALNKVDELYGHYLINHDTRLFVKYLTKNASPWNFRFHPSELQSIQNDLNSSARVFICLVCGDETVCCLSEEEFSPLIDLADINGQSIIVEVPRGGSMHVKGSQGKLPRTIRHRAFPDKIFVEVENAMTI</sequence>
<reference evidence="2" key="1">
    <citation type="journal article" date="2019" name="Int. J. Syst. Evol. Microbiol.">
        <title>The Global Catalogue of Microorganisms (GCM) 10K type strain sequencing project: providing services to taxonomists for standard genome sequencing and annotation.</title>
        <authorList>
            <consortium name="The Broad Institute Genomics Platform"/>
            <consortium name="The Broad Institute Genome Sequencing Center for Infectious Disease"/>
            <person name="Wu L."/>
            <person name="Ma J."/>
        </authorList>
    </citation>
    <scope>NUCLEOTIDE SEQUENCE [LARGE SCALE GENOMIC DNA]</scope>
    <source>
        <strain evidence="2">KCTC 13128</strain>
    </source>
</reference>
<dbReference type="Proteomes" id="UP001595279">
    <property type="component" value="Unassembled WGS sequence"/>
</dbReference>
<evidence type="ECO:0000313" key="1">
    <source>
        <dbReference type="EMBL" id="MFC3040785.1"/>
    </source>
</evidence>
<accession>A0ABV7CX03</accession>
<comment type="caution">
    <text evidence="1">The sequence shown here is derived from an EMBL/GenBank/DDBJ whole genome shotgun (WGS) entry which is preliminary data.</text>
</comment>
<keyword evidence="2" id="KW-1185">Reference proteome</keyword>
<dbReference type="RefSeq" id="WP_390272371.1">
    <property type="nucleotide sequence ID" value="NZ_JBHRSA010000043.1"/>
</dbReference>
<proteinExistence type="predicted"/>